<evidence type="ECO:0000313" key="2">
    <source>
        <dbReference type="EMBL" id="OCC16315.1"/>
    </source>
</evidence>
<proteinExistence type="predicted"/>
<evidence type="ECO:0000256" key="1">
    <source>
        <dbReference type="SAM" id="Phobius"/>
    </source>
</evidence>
<keyword evidence="1" id="KW-0812">Transmembrane</keyword>
<keyword evidence="1" id="KW-1133">Transmembrane helix</keyword>
<gene>
    <name evidence="2" type="ORF">DBT_0132</name>
</gene>
<feature type="transmembrane region" description="Helical" evidence="1">
    <location>
        <begin position="12"/>
        <end position="33"/>
    </location>
</feature>
<dbReference type="STRING" id="1156395.DBT_0132"/>
<dbReference type="Proteomes" id="UP000093080">
    <property type="component" value="Unassembled WGS sequence"/>
</dbReference>
<keyword evidence="3" id="KW-1185">Reference proteome</keyword>
<accession>A0A1B9F908</accession>
<organism evidence="2 3">
    <name type="scientific">Dissulfuribacter thermophilus</name>
    <dbReference type="NCBI Taxonomy" id="1156395"/>
    <lineage>
        <taxon>Bacteria</taxon>
        <taxon>Pseudomonadati</taxon>
        <taxon>Thermodesulfobacteriota</taxon>
        <taxon>Dissulfuribacteria</taxon>
        <taxon>Dissulfuribacterales</taxon>
        <taxon>Dissulfuribacteraceae</taxon>
        <taxon>Dissulfuribacter</taxon>
    </lineage>
</organism>
<comment type="caution">
    <text evidence="2">The sequence shown here is derived from an EMBL/GenBank/DDBJ whole genome shotgun (WGS) entry which is preliminary data.</text>
</comment>
<sequence length="63" mass="7286">MKFKCDTSMSIRILLPVVGVIIVLTGIRIWWAWFNANNEKNRLIESDLDDHVRLMNQAAIIDS</sequence>
<name>A0A1B9F908_9BACT</name>
<protein>
    <submittedName>
        <fullName evidence="2">Uncharacterized protein</fullName>
    </submittedName>
</protein>
<reference evidence="2 3" key="1">
    <citation type="submission" date="2016-06" db="EMBL/GenBank/DDBJ databases">
        <title>Respiratory ammonification of nitrate coupled to the oxidation of elemental sulfur in deep-sea autotrophic thermophilic bacteria.</title>
        <authorList>
            <person name="Slobodkina G.B."/>
            <person name="Mardanov A.V."/>
            <person name="Ravin N.V."/>
            <person name="Frolova A.A."/>
            <person name="Viryasiv M.B."/>
            <person name="Chernyh N.A."/>
            <person name="Bonch-Osmolovskaya E.A."/>
            <person name="Slobodkin A.I."/>
        </authorList>
    </citation>
    <scope>NUCLEOTIDE SEQUENCE [LARGE SCALE GENOMIC DNA]</scope>
    <source>
        <strain evidence="2 3">S69</strain>
    </source>
</reference>
<dbReference type="AlphaFoldDB" id="A0A1B9F908"/>
<evidence type="ECO:0000313" key="3">
    <source>
        <dbReference type="Proteomes" id="UP000093080"/>
    </source>
</evidence>
<dbReference type="RefSeq" id="WP_067615413.1">
    <property type="nucleotide sequence ID" value="NZ_MAGO01000001.1"/>
</dbReference>
<keyword evidence="1" id="KW-0472">Membrane</keyword>
<dbReference type="EMBL" id="MAGO01000001">
    <property type="protein sequence ID" value="OCC16315.1"/>
    <property type="molecule type" value="Genomic_DNA"/>
</dbReference>